<dbReference type="RefSeq" id="WP_021318249.1">
    <property type="nucleotide sequence ID" value="NZ_AUWY01000085.1"/>
</dbReference>
<dbReference type="InterPro" id="IPR036280">
    <property type="entry name" value="Multihaem_cyt_sf"/>
</dbReference>
<keyword evidence="1" id="KW-0732">Signal</keyword>
<dbReference type="EMBL" id="AUWY01000085">
    <property type="protein sequence ID" value="EQB31926.1"/>
    <property type="molecule type" value="Genomic_DNA"/>
</dbReference>
<dbReference type="Proteomes" id="UP000015523">
    <property type="component" value="Unassembled WGS sequence"/>
</dbReference>
<gene>
    <name evidence="2" type="ORF">M529_12255</name>
</gene>
<dbReference type="SUPFAM" id="SSF48695">
    <property type="entry name" value="Multiheme cytochromes"/>
    <property type="match status" value="1"/>
</dbReference>
<accession>T0J1S0</accession>
<feature type="chain" id="PRO_5004564838" description="Isoquinoline 1-oxidoreductase subunit" evidence="1">
    <location>
        <begin position="21"/>
        <end position="212"/>
    </location>
</feature>
<dbReference type="eggNOG" id="ENOG50309KP">
    <property type="taxonomic scope" value="Bacteria"/>
</dbReference>
<evidence type="ECO:0008006" key="4">
    <source>
        <dbReference type="Google" id="ProtNLM"/>
    </source>
</evidence>
<proteinExistence type="predicted"/>
<evidence type="ECO:0000313" key="2">
    <source>
        <dbReference type="EMBL" id="EQB31926.1"/>
    </source>
</evidence>
<protein>
    <recommendedName>
        <fullName evidence="4">Isoquinoline 1-oxidoreductase subunit</fullName>
    </recommendedName>
</protein>
<reference evidence="2 3" key="1">
    <citation type="journal article" date="2013" name="Genome Announc.">
        <title>Draft Genome Sequence of Sphingobium ummariense Strain RL-3, a Hexachlorocyclohexane-Degrading Bacterium.</title>
        <authorList>
            <person name="Kohli P."/>
            <person name="Dua A."/>
            <person name="Sangwan N."/>
            <person name="Oldach P."/>
            <person name="Khurana J.P."/>
            <person name="Lal R."/>
        </authorList>
    </citation>
    <scope>NUCLEOTIDE SEQUENCE [LARGE SCALE GENOMIC DNA]</scope>
    <source>
        <strain evidence="2 3">RL-3</strain>
    </source>
</reference>
<comment type="caution">
    <text evidence="2">The sequence shown here is derived from an EMBL/GenBank/DDBJ whole genome shotgun (WGS) entry which is preliminary data.</text>
</comment>
<evidence type="ECO:0000313" key="3">
    <source>
        <dbReference type="Proteomes" id="UP000015523"/>
    </source>
</evidence>
<dbReference type="AlphaFoldDB" id="T0J1S0"/>
<keyword evidence="3" id="KW-1185">Reference proteome</keyword>
<dbReference type="STRING" id="1346791.M529_12255"/>
<name>T0J1S0_9SPHN</name>
<organism evidence="2 3">
    <name type="scientific">Sphingobium ummariense RL-3</name>
    <dbReference type="NCBI Taxonomy" id="1346791"/>
    <lineage>
        <taxon>Bacteria</taxon>
        <taxon>Pseudomonadati</taxon>
        <taxon>Pseudomonadota</taxon>
        <taxon>Alphaproteobacteria</taxon>
        <taxon>Sphingomonadales</taxon>
        <taxon>Sphingomonadaceae</taxon>
        <taxon>Sphingobium</taxon>
    </lineage>
</organism>
<sequence length="212" mass="22339">MSMSPSMALGAAAFVFAASAAWSAGISAPGAPERPLRSVASFEGIRNQAERSAALFTEAGKVIQSPRCLNCHPATRTPTQGDDMRQHVPLMVANDGNHGPKGLPCAACHGSDNARTFAAGIASVPGNAHWQLAPIEMAWQGLTLPQICAQLKDPRRNGSRSLDQIVTHMNTDHLVGWAWDPGEGRTKAPGTQKDFGALIEAWVKTGAHCPTA</sequence>
<dbReference type="PATRIC" id="fig|1346791.3.peg.2357"/>
<feature type="signal peptide" evidence="1">
    <location>
        <begin position="1"/>
        <end position="20"/>
    </location>
</feature>
<evidence type="ECO:0000256" key="1">
    <source>
        <dbReference type="SAM" id="SignalP"/>
    </source>
</evidence>